<dbReference type="KEGG" id="mvs:MVIS_0498"/>
<dbReference type="SUPFAM" id="SSF81301">
    <property type="entry name" value="Nucleotidyltransferase"/>
    <property type="match status" value="1"/>
</dbReference>
<keyword evidence="7 11" id="KW-0692">RNA repair</keyword>
<feature type="binding site" evidence="11">
    <location>
        <position position="8"/>
    </location>
    <ligand>
        <name>CTP</name>
        <dbReference type="ChEBI" id="CHEBI:37563"/>
    </ligand>
</feature>
<evidence type="ECO:0000256" key="2">
    <source>
        <dbReference type="ARBA" id="ARBA00022679"/>
    </source>
</evidence>
<evidence type="ECO:0000256" key="6">
    <source>
        <dbReference type="ARBA" id="ARBA00022741"/>
    </source>
</evidence>
<dbReference type="Gene3D" id="1.10.3090.10">
    <property type="entry name" value="cca-adding enzyme, domain 2"/>
    <property type="match status" value="1"/>
</dbReference>
<evidence type="ECO:0000256" key="8">
    <source>
        <dbReference type="ARBA" id="ARBA00022840"/>
    </source>
</evidence>
<dbReference type="InterPro" id="IPR032828">
    <property type="entry name" value="PolyA_RNA-bd"/>
</dbReference>
<keyword evidence="9 11" id="KW-0460">Magnesium</keyword>
<feature type="binding site" evidence="11">
    <location>
        <position position="11"/>
    </location>
    <ligand>
        <name>CTP</name>
        <dbReference type="ChEBI" id="CHEBI:37563"/>
    </ligand>
</feature>
<evidence type="ECO:0000313" key="12">
    <source>
        <dbReference type="EMBL" id="SGY82761.1"/>
    </source>
</evidence>
<dbReference type="Pfam" id="PF01743">
    <property type="entry name" value="PolyA_pol"/>
    <property type="match status" value="1"/>
</dbReference>
<evidence type="ECO:0000256" key="3">
    <source>
        <dbReference type="ARBA" id="ARBA00022694"/>
    </source>
</evidence>
<evidence type="ECO:0000256" key="1">
    <source>
        <dbReference type="ARBA" id="ARBA00001946"/>
    </source>
</evidence>
<comment type="miscellaneous">
    <text evidence="11">A single active site specifically recognizes both ATP and CTP and is responsible for their addition.</text>
</comment>
<dbReference type="InterPro" id="IPR002646">
    <property type="entry name" value="PolA_pol_head_dom"/>
</dbReference>
<comment type="similarity">
    <text evidence="11">Belongs to the tRNA nucleotidyltransferase/poly(A) polymerase family. Bacterial CCA-adding enzyme type 2 subfamily.</text>
</comment>
<reference evidence="12 13" key="1">
    <citation type="submission" date="2016-11" db="EMBL/GenBank/DDBJ databases">
        <authorList>
            <person name="Jaros S."/>
            <person name="Januszkiewicz K."/>
            <person name="Wedrychowicz H."/>
        </authorList>
    </citation>
    <scope>NUCLEOTIDE SEQUENCE [LARGE SCALE GENOMIC DNA]</scope>
    <source>
        <strain evidence="12">NVI 5450</strain>
    </source>
</reference>
<accession>A0A090K463</accession>
<dbReference type="RefSeq" id="WP_045108951.1">
    <property type="nucleotide sequence ID" value="NZ_CAWRBC010000076.1"/>
</dbReference>
<dbReference type="HOGENOM" id="CLU_015961_1_1_6"/>
<keyword evidence="3 11" id="KW-0819">tRNA processing</keyword>
<dbReference type="OrthoDB" id="9805698at2"/>
<dbReference type="AlphaFoldDB" id="A0A090K463"/>
<feature type="binding site" evidence="11">
    <location>
        <position position="91"/>
    </location>
    <ligand>
        <name>ATP</name>
        <dbReference type="ChEBI" id="CHEBI:30616"/>
    </ligand>
</feature>
<dbReference type="PANTHER" id="PTHR47545:SF1">
    <property type="entry name" value="MULTIFUNCTIONAL CCA PROTEIN"/>
    <property type="match status" value="1"/>
</dbReference>
<evidence type="ECO:0000256" key="7">
    <source>
        <dbReference type="ARBA" id="ARBA00022800"/>
    </source>
</evidence>
<dbReference type="GO" id="GO:0000287">
    <property type="term" value="F:magnesium ion binding"/>
    <property type="evidence" value="ECO:0007669"/>
    <property type="project" value="UniProtKB-UniRule"/>
</dbReference>
<evidence type="ECO:0000256" key="5">
    <source>
        <dbReference type="ARBA" id="ARBA00022723"/>
    </source>
</evidence>
<dbReference type="STRING" id="80854.MVIS_0498"/>
<protein>
    <recommendedName>
        <fullName evidence="11">CCA-adding enzyme</fullName>
        <ecNumber evidence="11">2.7.7.72</ecNumber>
    </recommendedName>
    <alternativeName>
        <fullName evidence="11">CCA tRNA nucleotidyltransferase</fullName>
    </alternativeName>
    <alternativeName>
        <fullName evidence="11">tRNA CCA-pyrophosphorylase</fullName>
    </alternativeName>
    <alternativeName>
        <fullName evidence="11">tRNA adenylyl-/cytidylyl- transferase</fullName>
    </alternativeName>
    <alternativeName>
        <fullName evidence="11">tRNA nucleotidyltransferase</fullName>
    </alternativeName>
    <alternativeName>
        <fullName evidence="11">tRNA-NT</fullName>
    </alternativeName>
</protein>
<comment type="function">
    <text evidence="11">Catalyzes the addition and repair of the essential 3'-terminal CCA sequence in tRNAs without using a nucleic acid template. Adds these three nucleotides in the order of C, C, and A to the tRNA nucleotide-73, using CTP and ATP as substrates and producing inorganic pyrophosphate. tRNA 3'-terminal CCA addition is required both for tRNA processing and repair. Also involved in tRNA surveillance by mediating tandem CCA addition to generate a CCACCA at the 3' terminus of unstable tRNAs. While stable tRNAs receive only 3'-terminal CCA, unstable tRNAs are marked with CCACCA and rapidly degraded.</text>
</comment>
<evidence type="ECO:0000256" key="11">
    <source>
        <dbReference type="HAMAP-Rule" id="MF_01262"/>
    </source>
</evidence>
<comment type="catalytic activity">
    <reaction evidence="11">
        <text>a tRNA precursor + 2 CTP + ATP = a tRNA with a 3' CCA end + 3 diphosphate</text>
        <dbReference type="Rhea" id="RHEA:14433"/>
        <dbReference type="Rhea" id="RHEA-COMP:10465"/>
        <dbReference type="Rhea" id="RHEA-COMP:10468"/>
        <dbReference type="ChEBI" id="CHEBI:30616"/>
        <dbReference type="ChEBI" id="CHEBI:33019"/>
        <dbReference type="ChEBI" id="CHEBI:37563"/>
        <dbReference type="ChEBI" id="CHEBI:74896"/>
        <dbReference type="ChEBI" id="CHEBI:83071"/>
        <dbReference type="EC" id="2.7.7.72"/>
    </reaction>
</comment>
<dbReference type="PIRSF" id="PIRSF000813">
    <property type="entry name" value="CCA_bact"/>
    <property type="match status" value="1"/>
</dbReference>
<evidence type="ECO:0000256" key="4">
    <source>
        <dbReference type="ARBA" id="ARBA00022695"/>
    </source>
</evidence>
<evidence type="ECO:0000313" key="13">
    <source>
        <dbReference type="Proteomes" id="UP000183794"/>
    </source>
</evidence>
<dbReference type="GO" id="GO:0004810">
    <property type="term" value="F:CCA tRNA nucleotidyltransferase activity"/>
    <property type="evidence" value="ECO:0007669"/>
    <property type="project" value="UniProtKB-UniRule"/>
</dbReference>
<evidence type="ECO:0000256" key="10">
    <source>
        <dbReference type="ARBA" id="ARBA00022884"/>
    </source>
</evidence>
<dbReference type="Gene3D" id="3.30.460.10">
    <property type="entry name" value="Beta Polymerase, domain 2"/>
    <property type="match status" value="1"/>
</dbReference>
<sequence>MQIYLVGGAVRDKLLSLPVKDKDFVVVGATPAEMLEQGYQQVGKDFPVFLHPSSKQEYALARTERKSGSGYTGFTCYAAPDVTLEQDLVRRDLTINAMVEDMNGQIIDPLNARADLNNRILRHISESFSEDPLRVLRVARFAARFHHLGFTIANETLTLMQGMTQVGDLAELTPERVWQEVEKTLSAANPEIFFHVLNEIGALAVILPELDALFERMVNTHREGDNGTKTVGQQALIQLQKTALLSADLAIRFAALIQQLDNSQVSIKALAKRCKVPNEHRDLALLVSAQQENIHSALTLEPTDIISLFDNTDAWRKPERFQQILLTCSSSQVCKLPDEYQPTQYLTQMLNTACDIAVQPIIAAGFRGAEIKQQLTTQRIAALATLRSQ</sequence>
<comment type="cofactor">
    <cofactor evidence="1 11">
        <name>Mg(2+)</name>
        <dbReference type="ChEBI" id="CHEBI:18420"/>
    </cofactor>
</comment>
<evidence type="ECO:0000256" key="9">
    <source>
        <dbReference type="ARBA" id="ARBA00022842"/>
    </source>
</evidence>
<feature type="binding site" evidence="11">
    <location>
        <position position="11"/>
    </location>
    <ligand>
        <name>ATP</name>
        <dbReference type="ChEBI" id="CHEBI:30616"/>
    </ligand>
</feature>
<dbReference type="SUPFAM" id="SSF81891">
    <property type="entry name" value="Poly A polymerase C-terminal region-like"/>
    <property type="match status" value="1"/>
</dbReference>
<dbReference type="PANTHER" id="PTHR47545">
    <property type="entry name" value="MULTIFUNCTIONAL CCA PROTEIN"/>
    <property type="match status" value="1"/>
</dbReference>
<feature type="binding site" evidence="11">
    <location>
        <position position="23"/>
    </location>
    <ligand>
        <name>Mg(2+)</name>
        <dbReference type="ChEBI" id="CHEBI:18420"/>
    </ligand>
</feature>
<dbReference type="Proteomes" id="UP000183794">
    <property type="component" value="Unassembled WGS sequence"/>
</dbReference>
<dbReference type="HAMAP" id="MF_01262">
    <property type="entry name" value="CCA_bact_type2"/>
    <property type="match status" value="1"/>
</dbReference>
<dbReference type="EC" id="2.7.7.72" evidence="11"/>
<feature type="binding site" evidence="11">
    <location>
        <position position="21"/>
    </location>
    <ligand>
        <name>Mg(2+)</name>
        <dbReference type="ChEBI" id="CHEBI:18420"/>
    </ligand>
</feature>
<proteinExistence type="inferred from homology"/>
<gene>
    <name evidence="11" type="primary">cca</name>
    <name evidence="12" type="ORF">NVI5450_0200</name>
</gene>
<keyword evidence="5 11" id="KW-0479">Metal-binding</keyword>
<feature type="binding site" evidence="11">
    <location>
        <position position="140"/>
    </location>
    <ligand>
        <name>CTP</name>
        <dbReference type="ChEBI" id="CHEBI:37563"/>
    </ligand>
</feature>
<keyword evidence="2 11" id="KW-0808">Transferase</keyword>
<organism evidence="12 13">
    <name type="scientific">Moritella viscosa</name>
    <dbReference type="NCBI Taxonomy" id="80854"/>
    <lineage>
        <taxon>Bacteria</taxon>
        <taxon>Pseudomonadati</taxon>
        <taxon>Pseudomonadota</taxon>
        <taxon>Gammaproteobacteria</taxon>
        <taxon>Alteromonadales</taxon>
        <taxon>Moritellaceae</taxon>
        <taxon>Moritella</taxon>
    </lineage>
</organism>
<dbReference type="InterPro" id="IPR043519">
    <property type="entry name" value="NT_sf"/>
</dbReference>
<feature type="binding site" evidence="11">
    <location>
        <position position="137"/>
    </location>
    <ligand>
        <name>ATP</name>
        <dbReference type="ChEBI" id="CHEBI:30616"/>
    </ligand>
</feature>
<dbReference type="PATRIC" id="fig|80854.5.peg.526"/>
<feature type="binding site" evidence="11">
    <location>
        <position position="91"/>
    </location>
    <ligand>
        <name>CTP</name>
        <dbReference type="ChEBI" id="CHEBI:37563"/>
    </ligand>
</feature>
<dbReference type="NCBIfam" id="NF008137">
    <property type="entry name" value="PRK10885.1"/>
    <property type="match status" value="1"/>
</dbReference>
<dbReference type="Pfam" id="PF12627">
    <property type="entry name" value="PolyA_pol_RNAbd"/>
    <property type="match status" value="1"/>
</dbReference>
<dbReference type="GO" id="GO:0042245">
    <property type="term" value="P:RNA repair"/>
    <property type="evidence" value="ECO:0007669"/>
    <property type="project" value="UniProtKB-KW"/>
</dbReference>
<dbReference type="GO" id="GO:0005524">
    <property type="term" value="F:ATP binding"/>
    <property type="evidence" value="ECO:0007669"/>
    <property type="project" value="UniProtKB-UniRule"/>
</dbReference>
<feature type="binding site" evidence="11">
    <location>
        <position position="137"/>
    </location>
    <ligand>
        <name>CTP</name>
        <dbReference type="ChEBI" id="CHEBI:37563"/>
    </ligand>
</feature>
<dbReference type="InterPro" id="IPR050124">
    <property type="entry name" value="tRNA_CCA-adding_enzyme"/>
</dbReference>
<comment type="catalytic activity">
    <reaction evidence="11">
        <text>a tRNA with a 3' CCA end + 2 CTP + ATP = a tRNA with a 3' CCACCA end + 3 diphosphate</text>
        <dbReference type="Rhea" id="RHEA:76235"/>
        <dbReference type="Rhea" id="RHEA-COMP:10468"/>
        <dbReference type="Rhea" id="RHEA-COMP:18655"/>
        <dbReference type="ChEBI" id="CHEBI:30616"/>
        <dbReference type="ChEBI" id="CHEBI:33019"/>
        <dbReference type="ChEBI" id="CHEBI:37563"/>
        <dbReference type="ChEBI" id="CHEBI:83071"/>
        <dbReference type="ChEBI" id="CHEBI:195187"/>
    </reaction>
</comment>
<feature type="binding site" evidence="11">
    <location>
        <position position="140"/>
    </location>
    <ligand>
        <name>ATP</name>
        <dbReference type="ChEBI" id="CHEBI:30616"/>
    </ligand>
</feature>
<name>A0A090K463_9GAMM</name>
<keyword evidence="6 11" id="KW-0547">Nucleotide-binding</keyword>
<keyword evidence="10 11" id="KW-0694">RNA-binding</keyword>
<dbReference type="EMBL" id="FPLD01000005">
    <property type="protein sequence ID" value="SGY82761.1"/>
    <property type="molecule type" value="Genomic_DNA"/>
</dbReference>
<dbReference type="InterPro" id="IPR012006">
    <property type="entry name" value="CCA_bact"/>
</dbReference>
<dbReference type="GO" id="GO:0001680">
    <property type="term" value="P:tRNA 3'-terminal CCA addition"/>
    <property type="evidence" value="ECO:0007669"/>
    <property type="project" value="UniProtKB-UniRule"/>
</dbReference>
<keyword evidence="8 11" id="KW-0067">ATP-binding</keyword>
<dbReference type="GO" id="GO:0000049">
    <property type="term" value="F:tRNA binding"/>
    <property type="evidence" value="ECO:0007669"/>
    <property type="project" value="UniProtKB-UniRule"/>
</dbReference>
<keyword evidence="4 11" id="KW-0548">Nucleotidyltransferase</keyword>
<feature type="binding site" evidence="11">
    <location>
        <position position="8"/>
    </location>
    <ligand>
        <name>ATP</name>
        <dbReference type="ChEBI" id="CHEBI:30616"/>
    </ligand>
</feature>